<dbReference type="Proteomes" id="UP000515220">
    <property type="component" value="Chromosome"/>
</dbReference>
<protein>
    <recommendedName>
        <fullName evidence="3">Calcineurin-like phosphoesterase domain-containing protein</fullName>
    </recommendedName>
</protein>
<gene>
    <name evidence="1" type="ORF">AAJCM20276_00090</name>
</gene>
<accession>A0A6S6PFL1</accession>
<sequence>MVRWSKALRGLDRFTDAVRAAGAEMVLHGHSHQGTFSTIPGSEIPVIGVTSASHRSGHSLKRAAGWNRISIHREDASWEITVNSRRLAPDGQLHDFRTTRFTRPTKESVL</sequence>
<name>A0A6S6PFL1_ACEAC</name>
<proteinExistence type="predicted"/>
<evidence type="ECO:0000313" key="1">
    <source>
        <dbReference type="EMBL" id="BCI65385.1"/>
    </source>
</evidence>
<reference evidence="1 2" key="1">
    <citation type="submission" date="2020-07" db="EMBL/GenBank/DDBJ databases">
        <title>Complete Genome Sequence of an acetic acid bacterium, Acetobacter aceti JCM20276.</title>
        <authorList>
            <person name="Hirose Y."/>
            <person name="Mihara H."/>
        </authorList>
    </citation>
    <scope>NUCLEOTIDE SEQUENCE [LARGE SCALE GENOMIC DNA]</scope>
    <source>
        <strain evidence="1 2">JCM20276</strain>
    </source>
</reference>
<organism evidence="1 2">
    <name type="scientific">Acetobacter aceti</name>
    <dbReference type="NCBI Taxonomy" id="435"/>
    <lineage>
        <taxon>Bacteria</taxon>
        <taxon>Pseudomonadati</taxon>
        <taxon>Pseudomonadota</taxon>
        <taxon>Alphaproteobacteria</taxon>
        <taxon>Acetobacterales</taxon>
        <taxon>Acetobacteraceae</taxon>
        <taxon>Acetobacter</taxon>
        <taxon>Acetobacter subgen. Acetobacter</taxon>
    </lineage>
</organism>
<dbReference type="AlphaFoldDB" id="A0A6S6PFL1"/>
<evidence type="ECO:0000313" key="2">
    <source>
        <dbReference type="Proteomes" id="UP000515220"/>
    </source>
</evidence>
<dbReference type="InterPro" id="IPR029052">
    <property type="entry name" value="Metallo-depent_PP-like"/>
</dbReference>
<dbReference type="SUPFAM" id="SSF56300">
    <property type="entry name" value="Metallo-dependent phosphatases"/>
    <property type="match status" value="1"/>
</dbReference>
<evidence type="ECO:0008006" key="3">
    <source>
        <dbReference type="Google" id="ProtNLM"/>
    </source>
</evidence>
<dbReference type="EMBL" id="AP023326">
    <property type="protein sequence ID" value="BCI65385.1"/>
    <property type="molecule type" value="Genomic_DNA"/>
</dbReference>